<keyword evidence="2" id="KW-1185">Reference proteome</keyword>
<name>A0ABS9Z3N1_9HYPH</name>
<dbReference type="RefSeq" id="WP_243066260.1">
    <property type="nucleotide sequence ID" value="NZ_JAIVFK010000014.1"/>
</dbReference>
<evidence type="ECO:0000313" key="2">
    <source>
        <dbReference type="Proteomes" id="UP001139104"/>
    </source>
</evidence>
<gene>
    <name evidence="1" type="ORF">K2U94_05545</name>
</gene>
<reference evidence="1" key="1">
    <citation type="journal article" date="2022" name="ISME J.">
        <title>Identification of active gaseous-alkane degraders at natural gas seeps.</title>
        <authorList>
            <person name="Farhan Ul Haque M."/>
            <person name="Hernandez M."/>
            <person name="Crombie A.T."/>
            <person name="Murrell J.C."/>
        </authorList>
    </citation>
    <scope>NUCLEOTIDE SEQUENCE</scope>
    <source>
        <strain evidence="1">PC2</strain>
    </source>
</reference>
<evidence type="ECO:0000313" key="1">
    <source>
        <dbReference type="EMBL" id="MCI4682233.1"/>
    </source>
</evidence>
<dbReference type="EMBL" id="JAIVFP010000001">
    <property type="protein sequence ID" value="MCI4682233.1"/>
    <property type="molecule type" value="Genomic_DNA"/>
</dbReference>
<dbReference type="Proteomes" id="UP001139104">
    <property type="component" value="Unassembled WGS sequence"/>
</dbReference>
<protein>
    <submittedName>
        <fullName evidence="1">Uncharacterized protein</fullName>
    </submittedName>
</protein>
<accession>A0ABS9Z3N1</accession>
<organism evidence="1 2">
    <name type="scientific">Candidatus Rhodoblastus alkanivorans</name>
    <dbReference type="NCBI Taxonomy" id="2954117"/>
    <lineage>
        <taxon>Bacteria</taxon>
        <taxon>Pseudomonadati</taxon>
        <taxon>Pseudomonadota</taxon>
        <taxon>Alphaproteobacteria</taxon>
        <taxon>Hyphomicrobiales</taxon>
        <taxon>Rhodoblastaceae</taxon>
        <taxon>Rhodoblastus</taxon>
    </lineage>
</organism>
<comment type="caution">
    <text evidence="1">The sequence shown here is derived from an EMBL/GenBank/DDBJ whole genome shotgun (WGS) entry which is preliminary data.</text>
</comment>
<proteinExistence type="predicted"/>
<sequence length="112" mass="11895">MSHEILKAMGALREDMRQRLMQAPEYRALLALDRSIEEIGLIMRDIPPALPEVAAEVAPAPEQVIEAPQAAQVARPNAIASAFAETLAAKMDQRHGARAGAAYAPLARAAGG</sequence>